<reference evidence="8 9" key="1">
    <citation type="submission" date="2020-08" db="EMBL/GenBank/DDBJ databases">
        <title>Genomic Encyclopedia of Type Strains, Phase IV (KMG-IV): sequencing the most valuable type-strain genomes for metagenomic binning, comparative biology and taxonomic classification.</title>
        <authorList>
            <person name="Goeker M."/>
        </authorList>
    </citation>
    <scope>NUCLEOTIDE SEQUENCE [LARGE SCALE GENOMIC DNA]</scope>
    <source>
        <strain evidence="8 9">DSM 18233</strain>
    </source>
</reference>
<dbReference type="EMBL" id="JACHHN010000001">
    <property type="protein sequence ID" value="MBB5189812.1"/>
    <property type="molecule type" value="Genomic_DNA"/>
</dbReference>
<dbReference type="Gene3D" id="1.10.1760.20">
    <property type="match status" value="1"/>
</dbReference>
<evidence type="ECO:0000256" key="6">
    <source>
        <dbReference type="ARBA" id="ARBA00023136"/>
    </source>
</evidence>
<keyword evidence="2" id="KW-0813">Transport</keyword>
<evidence type="ECO:0000256" key="2">
    <source>
        <dbReference type="ARBA" id="ARBA00022448"/>
    </source>
</evidence>
<evidence type="ECO:0000256" key="4">
    <source>
        <dbReference type="ARBA" id="ARBA00022692"/>
    </source>
</evidence>
<organism evidence="8 9">
    <name type="scientific">Silvimonas terrae</name>
    <dbReference type="NCBI Taxonomy" id="300266"/>
    <lineage>
        <taxon>Bacteria</taxon>
        <taxon>Pseudomonadati</taxon>
        <taxon>Pseudomonadota</taxon>
        <taxon>Betaproteobacteria</taxon>
        <taxon>Neisseriales</taxon>
        <taxon>Chitinibacteraceae</taxon>
        <taxon>Silvimonas</taxon>
    </lineage>
</organism>
<accession>A0A840RBW0</accession>
<dbReference type="GO" id="GO:0005886">
    <property type="term" value="C:plasma membrane"/>
    <property type="evidence" value="ECO:0007669"/>
    <property type="project" value="UniProtKB-SubCell"/>
</dbReference>
<evidence type="ECO:0000313" key="9">
    <source>
        <dbReference type="Proteomes" id="UP000543030"/>
    </source>
</evidence>
<feature type="transmembrane region" description="Helical" evidence="7">
    <location>
        <begin position="181"/>
        <end position="204"/>
    </location>
</feature>
<evidence type="ECO:0000256" key="7">
    <source>
        <dbReference type="SAM" id="Phobius"/>
    </source>
</evidence>
<dbReference type="RefSeq" id="WP_184097231.1">
    <property type="nucleotide sequence ID" value="NZ_JACHHN010000001.1"/>
</dbReference>
<feature type="transmembrane region" description="Helical" evidence="7">
    <location>
        <begin position="12"/>
        <end position="29"/>
    </location>
</feature>
<keyword evidence="4 7" id="KW-0812">Transmembrane</keyword>
<keyword evidence="3" id="KW-1003">Cell membrane</keyword>
<name>A0A840RBW0_9NEIS</name>
<gene>
    <name evidence="8" type="ORF">HNQ50_000522</name>
</gene>
<evidence type="ECO:0000256" key="1">
    <source>
        <dbReference type="ARBA" id="ARBA00004651"/>
    </source>
</evidence>
<comment type="caution">
    <text evidence="8">The sequence shown here is derived from an EMBL/GenBank/DDBJ whole genome shotgun (WGS) entry which is preliminary data.</text>
</comment>
<keyword evidence="5 7" id="KW-1133">Transmembrane helix</keyword>
<proteinExistence type="predicted"/>
<dbReference type="Pfam" id="PF01891">
    <property type="entry name" value="CbiM"/>
    <property type="match status" value="1"/>
</dbReference>
<evidence type="ECO:0000256" key="3">
    <source>
        <dbReference type="ARBA" id="ARBA00022475"/>
    </source>
</evidence>
<evidence type="ECO:0000256" key="5">
    <source>
        <dbReference type="ARBA" id="ARBA00022989"/>
    </source>
</evidence>
<dbReference type="AlphaFoldDB" id="A0A840RBW0"/>
<comment type="subcellular location">
    <subcellularLocation>
        <location evidence="1">Cell membrane</location>
        <topology evidence="1">Multi-pass membrane protein</topology>
    </subcellularLocation>
</comment>
<feature type="transmembrane region" description="Helical" evidence="7">
    <location>
        <begin position="107"/>
        <end position="125"/>
    </location>
</feature>
<evidence type="ECO:0000313" key="8">
    <source>
        <dbReference type="EMBL" id="MBB5189812.1"/>
    </source>
</evidence>
<dbReference type="Proteomes" id="UP000543030">
    <property type="component" value="Unassembled WGS sequence"/>
</dbReference>
<sequence>MNLVAAHFPPSWLITAWIIAGGLMLRAALRVPWFKLPQADMTCWFGGTVAVLVAWQMKASLQPGLAFHLIGAVALTLIAGPDRARLGLAVALAADIYDGHGNWASMGLSWLIVAAVPTTLTWQLLRFAQKKMPLNYFTYIFVNSFAAGAVSMWLVGLLTCALLALAGAYDFAFLVDEQLPYYFLMGWPEAFTTGIVMTLLVVYFPQWVATFDDALYLKDK</sequence>
<dbReference type="InterPro" id="IPR002751">
    <property type="entry name" value="CbiM/NikMN"/>
</dbReference>
<dbReference type="GO" id="GO:0000041">
    <property type="term" value="P:transition metal ion transport"/>
    <property type="evidence" value="ECO:0007669"/>
    <property type="project" value="InterPro"/>
</dbReference>
<feature type="transmembrane region" description="Helical" evidence="7">
    <location>
        <begin position="137"/>
        <end position="169"/>
    </location>
</feature>
<keyword evidence="9" id="KW-1185">Reference proteome</keyword>
<protein>
    <submittedName>
        <fullName evidence="8">Putative membrane protein</fullName>
    </submittedName>
</protein>
<keyword evidence="6 7" id="KW-0472">Membrane</keyword>